<evidence type="ECO:0000313" key="2">
    <source>
        <dbReference type="Proteomes" id="UP000002640"/>
    </source>
</evidence>
<organism evidence="1 2">
    <name type="scientific">Phytophthora sojae (strain P6497)</name>
    <name type="common">Soybean stem and root rot agent</name>
    <name type="synonym">Phytophthora megasperma f. sp. glycines</name>
    <dbReference type="NCBI Taxonomy" id="1094619"/>
    <lineage>
        <taxon>Eukaryota</taxon>
        <taxon>Sar</taxon>
        <taxon>Stramenopiles</taxon>
        <taxon>Oomycota</taxon>
        <taxon>Peronosporomycetes</taxon>
        <taxon>Peronosporales</taxon>
        <taxon>Peronosporaceae</taxon>
        <taxon>Phytophthora</taxon>
    </lineage>
</organism>
<keyword evidence="2" id="KW-1185">Reference proteome</keyword>
<sequence>MRPVWESPTASWSETFGRASLRILVGLFTQVRGLQGGTVIAVETSDPMRARAHELVRIELHAVPTKCETIRAPPNHMPHAAARKKIEVQAARPFQALNRAE</sequence>
<dbReference type="EMBL" id="JH159152">
    <property type="protein sequence ID" value="EGZ25076.1"/>
    <property type="molecule type" value="Genomic_DNA"/>
</dbReference>
<accession>G4YXT3</accession>
<reference evidence="1 2" key="1">
    <citation type="journal article" date="2006" name="Science">
        <title>Phytophthora genome sequences uncover evolutionary origins and mechanisms of pathogenesis.</title>
        <authorList>
            <person name="Tyler B.M."/>
            <person name="Tripathy S."/>
            <person name="Zhang X."/>
            <person name="Dehal P."/>
            <person name="Jiang R.H."/>
            <person name="Aerts A."/>
            <person name="Arredondo F.D."/>
            <person name="Baxter L."/>
            <person name="Bensasson D."/>
            <person name="Beynon J.L."/>
            <person name="Chapman J."/>
            <person name="Damasceno C.M."/>
            <person name="Dorrance A.E."/>
            <person name="Dou D."/>
            <person name="Dickerman A.W."/>
            <person name="Dubchak I.L."/>
            <person name="Garbelotto M."/>
            <person name="Gijzen M."/>
            <person name="Gordon S.G."/>
            <person name="Govers F."/>
            <person name="Grunwald N.J."/>
            <person name="Huang W."/>
            <person name="Ivors K.L."/>
            <person name="Jones R.W."/>
            <person name="Kamoun S."/>
            <person name="Krampis K."/>
            <person name="Lamour K.H."/>
            <person name="Lee M.K."/>
            <person name="McDonald W.H."/>
            <person name="Medina M."/>
            <person name="Meijer H.J."/>
            <person name="Nordberg E.K."/>
            <person name="Maclean D.J."/>
            <person name="Ospina-Giraldo M.D."/>
            <person name="Morris P.F."/>
            <person name="Phuntumart V."/>
            <person name="Putnam N.H."/>
            <person name="Rash S."/>
            <person name="Rose J.K."/>
            <person name="Sakihama Y."/>
            <person name="Salamov A.A."/>
            <person name="Savidor A."/>
            <person name="Scheuring C.F."/>
            <person name="Smith B.M."/>
            <person name="Sobral B.W."/>
            <person name="Terry A."/>
            <person name="Torto-Alalibo T.A."/>
            <person name="Win J."/>
            <person name="Xu Z."/>
            <person name="Zhang H."/>
            <person name="Grigoriev I.V."/>
            <person name="Rokhsar D.S."/>
            <person name="Boore J.L."/>
        </authorList>
    </citation>
    <scope>NUCLEOTIDE SEQUENCE [LARGE SCALE GENOMIC DNA]</scope>
    <source>
        <strain evidence="1 2">P6497</strain>
    </source>
</reference>
<dbReference type="AlphaFoldDB" id="G4YXT3"/>
<gene>
    <name evidence="1" type="ORF">PHYSODRAFT_326145</name>
</gene>
<proteinExistence type="predicted"/>
<protein>
    <submittedName>
        <fullName evidence="1">Uncharacterized protein</fullName>
    </submittedName>
</protein>
<dbReference type="InParanoid" id="G4YXT3"/>
<dbReference type="KEGG" id="psoj:PHYSODRAFT_326145"/>
<dbReference type="RefSeq" id="XP_009520364.1">
    <property type="nucleotide sequence ID" value="XM_009522069.1"/>
</dbReference>
<dbReference type="Proteomes" id="UP000002640">
    <property type="component" value="Unassembled WGS sequence"/>
</dbReference>
<dbReference type="GeneID" id="20645374"/>
<evidence type="ECO:0000313" key="1">
    <source>
        <dbReference type="EMBL" id="EGZ25076.1"/>
    </source>
</evidence>
<name>G4YXT3_PHYSP</name>